<keyword evidence="2" id="KW-1133">Transmembrane helix</keyword>
<organism evidence="3 4">
    <name type="scientific">Catenulispora subtropica</name>
    <dbReference type="NCBI Taxonomy" id="450798"/>
    <lineage>
        <taxon>Bacteria</taxon>
        <taxon>Bacillati</taxon>
        <taxon>Actinomycetota</taxon>
        <taxon>Actinomycetes</taxon>
        <taxon>Catenulisporales</taxon>
        <taxon>Catenulisporaceae</taxon>
        <taxon>Catenulispora</taxon>
    </lineage>
</organism>
<feature type="transmembrane region" description="Helical" evidence="2">
    <location>
        <begin position="282"/>
        <end position="304"/>
    </location>
</feature>
<dbReference type="EMBL" id="BAAAQM010000021">
    <property type="protein sequence ID" value="GAA1975505.1"/>
    <property type="molecule type" value="Genomic_DNA"/>
</dbReference>
<protein>
    <submittedName>
        <fullName evidence="3">Uncharacterized protein</fullName>
    </submittedName>
</protein>
<accession>A0ABN2RW72</accession>
<keyword evidence="2" id="KW-0812">Transmembrane</keyword>
<dbReference type="Proteomes" id="UP001499854">
    <property type="component" value="Unassembled WGS sequence"/>
</dbReference>
<proteinExistence type="predicted"/>
<feature type="region of interest" description="Disordered" evidence="1">
    <location>
        <begin position="1"/>
        <end position="95"/>
    </location>
</feature>
<evidence type="ECO:0000313" key="3">
    <source>
        <dbReference type="EMBL" id="GAA1975505.1"/>
    </source>
</evidence>
<feature type="region of interest" description="Disordered" evidence="1">
    <location>
        <begin position="122"/>
        <end position="264"/>
    </location>
</feature>
<feature type="compositionally biased region" description="Low complexity" evidence="1">
    <location>
        <begin position="315"/>
        <end position="332"/>
    </location>
</feature>
<name>A0ABN2RW72_9ACTN</name>
<reference evidence="3 4" key="1">
    <citation type="journal article" date="2019" name="Int. J. Syst. Evol. Microbiol.">
        <title>The Global Catalogue of Microorganisms (GCM) 10K type strain sequencing project: providing services to taxonomists for standard genome sequencing and annotation.</title>
        <authorList>
            <consortium name="The Broad Institute Genomics Platform"/>
            <consortium name="The Broad Institute Genome Sequencing Center for Infectious Disease"/>
            <person name="Wu L."/>
            <person name="Ma J."/>
        </authorList>
    </citation>
    <scope>NUCLEOTIDE SEQUENCE [LARGE SCALE GENOMIC DNA]</scope>
    <source>
        <strain evidence="3 4">JCM 16013</strain>
    </source>
</reference>
<feature type="region of interest" description="Disordered" evidence="1">
    <location>
        <begin position="304"/>
        <end position="337"/>
    </location>
</feature>
<sequence length="483" mass="49293">MNAQGHSSATDVIRRMSDQVGSAPPMDETFHESESTTGGAVPPSEDAATAGAEKPHIAQFAPVEAPEQAVSHAGPQGDGYPGGEIPESSGFSWRLPGQQLPTQQVQGGIPNEFDHLFRDAPEDDRRSLMPGQGPIGVSLSGAPGYPQNGGARPQPRASTPDGNDGYGAKQGYGAGNGYGPMGGPQPTQALPPAGATGHQLPAYQPPTQDQIGYPQQGLPSRAYEAGGYQAQGQAQGYPPGAGPEQHTQAIPRVPSPSYGGAPGEPDLLLATAPGKRQANTTILVAIGVFVVLIVVAAVAFSGGGDKAKNGSGKKSTTPDTPAASSSSVSAPPGVDPEAKKQADAIYTIIAQSKELRSQANGAVSAVQQCKNMAESKQTFQDVAAKRQGQADAVKGQAVDKLPGGPKLAQDLINAWQLSAESENDYVAWANDNLSCTGKPGANDSLAKANSAGGKAGSAKAEAVKDWNAFATQFGVQPIGINDL</sequence>
<comment type="caution">
    <text evidence="3">The sequence shown here is derived from an EMBL/GenBank/DDBJ whole genome shotgun (WGS) entry which is preliminary data.</text>
</comment>
<gene>
    <name evidence="3" type="ORF">GCM10009838_39610</name>
</gene>
<feature type="compositionally biased region" description="Gly residues" evidence="1">
    <location>
        <begin position="164"/>
        <end position="182"/>
    </location>
</feature>
<evidence type="ECO:0000256" key="2">
    <source>
        <dbReference type="SAM" id="Phobius"/>
    </source>
</evidence>
<keyword evidence="4" id="KW-1185">Reference proteome</keyword>
<feature type="compositionally biased region" description="Low complexity" evidence="1">
    <location>
        <begin position="222"/>
        <end position="245"/>
    </location>
</feature>
<feature type="compositionally biased region" description="Polar residues" evidence="1">
    <location>
        <begin position="1"/>
        <end position="10"/>
    </location>
</feature>
<keyword evidence="2" id="KW-0472">Membrane</keyword>
<evidence type="ECO:0000256" key="1">
    <source>
        <dbReference type="SAM" id="MobiDB-lite"/>
    </source>
</evidence>
<evidence type="ECO:0000313" key="4">
    <source>
        <dbReference type="Proteomes" id="UP001499854"/>
    </source>
</evidence>